<dbReference type="EMBL" id="FMXM01000016">
    <property type="protein sequence ID" value="SDA91960.1"/>
    <property type="molecule type" value="Genomic_DNA"/>
</dbReference>
<dbReference type="SUPFAM" id="SSF52518">
    <property type="entry name" value="Thiamin diphosphate-binding fold (THDP-binding)"/>
    <property type="match status" value="1"/>
</dbReference>
<evidence type="ECO:0000256" key="3">
    <source>
        <dbReference type="ARBA" id="ARBA00023052"/>
    </source>
</evidence>
<dbReference type="CDD" id="cd02000">
    <property type="entry name" value="TPP_E1_PDC_ADC_BCADC"/>
    <property type="match status" value="1"/>
</dbReference>
<dbReference type="Pfam" id="PF00676">
    <property type="entry name" value="E1_dh"/>
    <property type="match status" value="1"/>
</dbReference>
<evidence type="ECO:0000313" key="6">
    <source>
        <dbReference type="Proteomes" id="UP000198588"/>
    </source>
</evidence>
<accession>A0A1G5ZBW3</accession>
<feature type="domain" description="Dehydrogenase E1 component" evidence="4">
    <location>
        <begin position="54"/>
        <end position="308"/>
    </location>
</feature>
<dbReference type="InterPro" id="IPR001017">
    <property type="entry name" value="DH_E1"/>
</dbReference>
<dbReference type="AlphaFoldDB" id="A0A1G5ZBW3"/>
<dbReference type="GO" id="GO:0006086">
    <property type="term" value="P:pyruvate decarboxylation to acetyl-CoA"/>
    <property type="evidence" value="ECO:0007669"/>
    <property type="project" value="TreeGrafter"/>
</dbReference>
<dbReference type="InterPro" id="IPR050642">
    <property type="entry name" value="PDH_E1_Alpha_Subunit"/>
</dbReference>
<dbReference type="PANTHER" id="PTHR11516">
    <property type="entry name" value="PYRUVATE DEHYDROGENASE E1 COMPONENT, ALPHA SUBUNIT BACTERIAL AND ORGANELLAR"/>
    <property type="match status" value="1"/>
</dbReference>
<dbReference type="InterPro" id="IPR029061">
    <property type="entry name" value="THDP-binding"/>
</dbReference>
<protein>
    <submittedName>
        <fullName evidence="5">Pyruvate dehydrogenase E1 component alpha subunit</fullName>
    </submittedName>
</protein>
<dbReference type="Proteomes" id="UP000198588">
    <property type="component" value="Unassembled WGS sequence"/>
</dbReference>
<dbReference type="GO" id="GO:0016624">
    <property type="term" value="F:oxidoreductase activity, acting on the aldehyde or oxo group of donors, disulfide as acceptor"/>
    <property type="evidence" value="ECO:0007669"/>
    <property type="project" value="InterPro"/>
</dbReference>
<dbReference type="Gene3D" id="3.40.50.970">
    <property type="match status" value="1"/>
</dbReference>
<sequence length="335" mass="36309">MNEHAIRKDRDVPASSLGELRIVTTSALQNLALPKAGNTLLGFELPIEVRLYQQMMLIRLVEERLLDLFSQGLLFGTTHTSIGQEANAVGVVNALDRDRDIIWSNHRCHGHFIAYSGEVEGLIAEIMGRVTGICGGRGGSQHLCFRNFHSNGIQGGIAPVAVGSALARKDEGAVAVVFLGDGTMGEGAVYESLNLAAIFGAPVLFVIEDNEIAQTTPKNLTVSGSIVARAEPFGIRSFAYDGNDPVEICELAQEAVSYVRAESRPCWLYLRTERIGPHSKGDDTRPALRLEQARARDPIPPMRRRVANFEEIDAFCRSVVDRAVESAAAAAMARG</sequence>
<evidence type="ECO:0000313" key="5">
    <source>
        <dbReference type="EMBL" id="SDA91960.1"/>
    </source>
</evidence>
<dbReference type="STRING" id="1165689.SAMN02927914_04593"/>
<dbReference type="RefSeq" id="WP_208604661.1">
    <property type="nucleotide sequence ID" value="NZ_FMXM01000016.1"/>
</dbReference>
<keyword evidence="3" id="KW-0786">Thiamine pyrophosphate</keyword>
<keyword evidence="2" id="KW-0560">Oxidoreductase</keyword>
<reference evidence="5 6" key="1">
    <citation type="submission" date="2016-10" db="EMBL/GenBank/DDBJ databases">
        <authorList>
            <person name="de Groot N.N."/>
        </authorList>
    </citation>
    <scope>NUCLEOTIDE SEQUENCE [LARGE SCALE GENOMIC DNA]</scope>
    <source>
        <strain evidence="5 6">CGMCC 1.12097</strain>
    </source>
</reference>
<evidence type="ECO:0000256" key="2">
    <source>
        <dbReference type="ARBA" id="ARBA00023002"/>
    </source>
</evidence>
<keyword evidence="5" id="KW-0670">Pyruvate</keyword>
<name>A0A1G5ZBW3_9HYPH</name>
<evidence type="ECO:0000256" key="1">
    <source>
        <dbReference type="ARBA" id="ARBA00001964"/>
    </source>
</evidence>
<comment type="cofactor">
    <cofactor evidence="1">
        <name>thiamine diphosphate</name>
        <dbReference type="ChEBI" id="CHEBI:58937"/>
    </cofactor>
</comment>
<dbReference type="PANTHER" id="PTHR11516:SF2">
    <property type="entry name" value="PYRUVATE DEHYDROGENASE ALPHA SUBUNIT"/>
    <property type="match status" value="1"/>
</dbReference>
<gene>
    <name evidence="5" type="ORF">SAMN02927914_04593</name>
</gene>
<proteinExistence type="predicted"/>
<organism evidence="5 6">
    <name type="scientific">Mesorhizobium qingshengii</name>
    <dbReference type="NCBI Taxonomy" id="1165689"/>
    <lineage>
        <taxon>Bacteria</taxon>
        <taxon>Pseudomonadati</taxon>
        <taxon>Pseudomonadota</taxon>
        <taxon>Alphaproteobacteria</taxon>
        <taxon>Hyphomicrobiales</taxon>
        <taxon>Phyllobacteriaceae</taxon>
        <taxon>Mesorhizobium</taxon>
    </lineage>
</organism>
<evidence type="ECO:0000259" key="4">
    <source>
        <dbReference type="Pfam" id="PF00676"/>
    </source>
</evidence>